<protein>
    <recommendedName>
        <fullName evidence="4">DUF1840 domain-containing protein</fullName>
    </recommendedName>
</protein>
<feature type="region of interest" description="Disordered" evidence="1">
    <location>
        <begin position="55"/>
        <end position="108"/>
    </location>
</feature>
<dbReference type="Pfam" id="PF08895">
    <property type="entry name" value="DUF1840"/>
    <property type="match status" value="1"/>
</dbReference>
<dbReference type="eggNOG" id="ENOG5033BY9">
    <property type="taxonomic scope" value="Bacteria"/>
</dbReference>
<evidence type="ECO:0000256" key="1">
    <source>
        <dbReference type="SAM" id="MobiDB-lite"/>
    </source>
</evidence>
<organism evidence="2 3">
    <name type="scientific">Oxalobacter paraformigenes</name>
    <dbReference type="NCBI Taxonomy" id="556268"/>
    <lineage>
        <taxon>Bacteria</taxon>
        <taxon>Pseudomonadati</taxon>
        <taxon>Pseudomonadota</taxon>
        <taxon>Betaproteobacteria</taxon>
        <taxon>Burkholderiales</taxon>
        <taxon>Oxalobacteraceae</taxon>
        <taxon>Oxalobacter</taxon>
    </lineage>
</organism>
<reference evidence="2" key="1">
    <citation type="submission" date="2011-10" db="EMBL/GenBank/DDBJ databases">
        <title>The Genome Sequence of Oxalobacter formigenes HOxBLS.</title>
        <authorList>
            <consortium name="The Broad Institute Genome Sequencing Platform"/>
            <person name="Earl A."/>
            <person name="Ward D."/>
            <person name="Feldgarden M."/>
            <person name="Gevers D."/>
            <person name="Allison M.J."/>
            <person name="Humphrey S."/>
            <person name="Young S.K."/>
            <person name="Zeng Q."/>
            <person name="Gargeya S."/>
            <person name="Fitzgerald M."/>
            <person name="Haas B."/>
            <person name="Abouelleil A."/>
            <person name="Alvarado L."/>
            <person name="Arachchi H.M."/>
            <person name="Berlin A."/>
            <person name="Brown A."/>
            <person name="Chapman S.B."/>
            <person name="Chen Z."/>
            <person name="Dunbar C."/>
            <person name="Freedman E."/>
            <person name="Gearin G."/>
            <person name="Goldberg J."/>
            <person name="Griggs A."/>
            <person name="Gujja S."/>
            <person name="Heiman D."/>
            <person name="Howarth C."/>
            <person name="Larson L."/>
            <person name="Lui A."/>
            <person name="MacDonald P.J.P."/>
            <person name="Montmayeur A."/>
            <person name="Murphy C."/>
            <person name="Neiman D."/>
            <person name="Pearson M."/>
            <person name="Priest M."/>
            <person name="Roberts A."/>
            <person name="Saif S."/>
            <person name="Shea T."/>
            <person name="Shenoy N."/>
            <person name="Sisk P."/>
            <person name="Stolte C."/>
            <person name="Sykes S."/>
            <person name="Wortman J."/>
            <person name="Nusbaum C."/>
            <person name="Birren B."/>
        </authorList>
    </citation>
    <scope>NUCLEOTIDE SEQUENCE [LARGE SCALE GENOMIC DNA]</scope>
    <source>
        <strain evidence="2">HOxBLS</strain>
    </source>
</reference>
<dbReference type="RefSeq" id="WP_020994697.1">
    <property type="nucleotide sequence ID" value="NZ_CABMNL010000001.1"/>
</dbReference>
<sequence length="131" mass="15357">MLVIFKSKAGADIIMFEENAREILDLFGKDIEKGIITAEQTDAAITTLEKEIKRRKQIEAEEKAERERMEREEQERKEKEAEEDKDKDPFDDRKKEPPKPEPPVSFSARSYPFLQLLKAANKKKKDIYWGV</sequence>
<proteinExistence type="predicted"/>
<evidence type="ECO:0008006" key="4">
    <source>
        <dbReference type="Google" id="ProtNLM"/>
    </source>
</evidence>
<dbReference type="AlphaFoldDB" id="C3X5M3"/>
<dbReference type="EMBL" id="ACDP02000002">
    <property type="protein sequence ID" value="EEO28509.2"/>
    <property type="molecule type" value="Genomic_DNA"/>
</dbReference>
<accession>C3X5M3</accession>
<name>C3X5M3_9BURK</name>
<dbReference type="HOGENOM" id="CLU_146690_0_0_4"/>
<dbReference type="InterPro" id="IPR014991">
    <property type="entry name" value="DUF1840"/>
</dbReference>
<evidence type="ECO:0000313" key="3">
    <source>
        <dbReference type="Proteomes" id="UP000003973"/>
    </source>
</evidence>
<feature type="compositionally biased region" description="Basic and acidic residues" evidence="1">
    <location>
        <begin position="55"/>
        <end position="99"/>
    </location>
</feature>
<dbReference type="Proteomes" id="UP000003973">
    <property type="component" value="Unassembled WGS sequence"/>
</dbReference>
<evidence type="ECO:0000313" key="2">
    <source>
        <dbReference type="EMBL" id="EEO28509.2"/>
    </source>
</evidence>
<comment type="caution">
    <text evidence="2">The sequence shown here is derived from an EMBL/GenBank/DDBJ whole genome shotgun (WGS) entry which is preliminary data.</text>
</comment>
<gene>
    <name evidence="2" type="ORF">OFAG_01662</name>
</gene>
<keyword evidence="3" id="KW-1185">Reference proteome</keyword>